<keyword evidence="3" id="KW-1185">Reference proteome</keyword>
<dbReference type="InterPro" id="IPR038980">
    <property type="entry name" value="ATM_plant"/>
</dbReference>
<feature type="non-terminal residue" evidence="2">
    <location>
        <position position="1"/>
    </location>
</feature>
<feature type="non-terminal residue" evidence="2">
    <location>
        <position position="1746"/>
    </location>
</feature>
<name>V8NFR4_OPHHA</name>
<dbReference type="EMBL" id="AZIM01004171">
    <property type="protein sequence ID" value="ETE61104.1"/>
    <property type="molecule type" value="Genomic_DNA"/>
</dbReference>
<organism evidence="2 3">
    <name type="scientific">Ophiophagus hannah</name>
    <name type="common">King cobra</name>
    <name type="synonym">Naja hannah</name>
    <dbReference type="NCBI Taxonomy" id="8665"/>
    <lineage>
        <taxon>Eukaryota</taxon>
        <taxon>Metazoa</taxon>
        <taxon>Chordata</taxon>
        <taxon>Craniata</taxon>
        <taxon>Vertebrata</taxon>
        <taxon>Euteleostomi</taxon>
        <taxon>Lepidosauria</taxon>
        <taxon>Squamata</taxon>
        <taxon>Bifurcata</taxon>
        <taxon>Unidentata</taxon>
        <taxon>Episquamata</taxon>
        <taxon>Toxicofera</taxon>
        <taxon>Serpentes</taxon>
        <taxon>Colubroidea</taxon>
        <taxon>Elapidae</taxon>
        <taxon>Elapinae</taxon>
        <taxon>Ophiophagus</taxon>
    </lineage>
</organism>
<dbReference type="TopDownProteomics" id="V8NFR4"/>
<reference evidence="2 3" key="1">
    <citation type="journal article" date="2013" name="Proc. Natl. Acad. Sci. U.S.A.">
        <title>The king cobra genome reveals dynamic gene evolution and adaptation in the snake venom system.</title>
        <authorList>
            <person name="Vonk F.J."/>
            <person name="Casewell N.R."/>
            <person name="Henkel C.V."/>
            <person name="Heimberg A.M."/>
            <person name="Jansen H.J."/>
            <person name="McCleary R.J."/>
            <person name="Kerkkamp H.M."/>
            <person name="Vos R.A."/>
            <person name="Guerreiro I."/>
            <person name="Calvete J.J."/>
            <person name="Wuster W."/>
            <person name="Woods A.E."/>
            <person name="Logan J.M."/>
            <person name="Harrison R.A."/>
            <person name="Castoe T.A."/>
            <person name="de Koning A.P."/>
            <person name="Pollock D.D."/>
            <person name="Yandell M."/>
            <person name="Calderon D."/>
            <person name="Renjifo C."/>
            <person name="Currier R.B."/>
            <person name="Salgado D."/>
            <person name="Pla D."/>
            <person name="Sanz L."/>
            <person name="Hyder A.S."/>
            <person name="Ribeiro J.M."/>
            <person name="Arntzen J.W."/>
            <person name="van den Thillart G.E."/>
            <person name="Boetzer M."/>
            <person name="Pirovano W."/>
            <person name="Dirks R.P."/>
            <person name="Spaink H.P."/>
            <person name="Duboule D."/>
            <person name="McGlinn E."/>
            <person name="Kini R.M."/>
            <person name="Richardson M.K."/>
        </authorList>
    </citation>
    <scope>NUCLEOTIDE SEQUENCE</scope>
    <source>
        <tissue evidence="2">Blood</tissue>
    </source>
</reference>
<keyword evidence="2" id="KW-0418">Kinase</keyword>
<sequence>MNFAIHDLLTCCHQLGSDKAMERKVSLIPFQKYDIAVKEYYIYIFCVSVQIQKEIEKFRRLICDPETVQQLDRNSDSKHGKQMNWDTVFRLLQKYIQKEAESVRLAKPSTSASTQATREKKLKQLGSLVKYFIMCANKRAPRIKCQELLNYVIDTINESSRYAIYGADCNSILLKDILKVRKYWCEISPQLWSDLQNLYFKLFLNPGDVNKVLVPRIIYTLTRGLCFQTDKFNSDTLNIFSKVIHRARQERNLAGLEHIFAAINVFLPIYAMNYRMQVCETGEEILSTVLFIWAQYKPKDALKKQIIQFIQFQICVHHPNGAKTQEEGAYSSAKWQNTLYNLYDLLANEITLISNRGKYSSGSHSIVLKDNLVELMADSCHQVFTEDTKVLEVTQSYAVTLQEDGEGPSKRRRIELGWEVIQEHLQKSQNMSIINFLLIIFGVLFSRLQITTRLVSKYPRSLPDNELTNLLNILYQLLHQQRRGERTPYVLRCLKEVALCQSQKTDLNITEKFELQRTWSRIWSLVDRSLNFRQTEVESFELLRVLFQRNLITMDREIWRIFAGSVCKPSSFVVQCLASAMTALEIPETLKTGSFQNDWEGNATYILKEQVVKWLLFCNTEEVMEDSMELPPLLCSMEHSQEKEETSLSDIEAFYLQTTFNETNIFTNMADVSENKSSSCLVVNQRLEKTLKRNLMMMSDQLLSHVSPEESDLSTNVDVHNQLENISLPKIQIKLQAISAEILMRCTSILTGVLGCYCYAGILTEEEACKLDFFQKAKVELFDISSNRVMNSPQKSSSTIFLHLLTSKLMNDLASICKLLMFFTGKSSEIGEMDLMEDFPEESRMEEGNQTVFDLFDDECSEVGEVNEVGDLHTLTGATSPLSEEYLSKQDLLLLDVLKFLCIATTATTIQTVPFRCSEIWRKLLVLIDGNSFDFMKPLHLHVYLVLLKELPRGENPLPEDYVVALLKLLPDICSFYRRDQDVCAAILHNLLPMVNILGTFSRNCEDLREARRHVLIVVGSFWHLANEGKCSVPVRIALVNCMTALLHADPCLEWAVLEVKCENLPVRDAFPQFLADNNFQVCIIAAKSAISLFQDVKLRDTTGLVKGLPLKFQQRAFENLYIKVQEGAKTLARDTGNQESHPDEEHNRKTVLLMLITMILYSSPVCEKQALFAIFQCIKKNGLDPQLVRKVLENISGSFGYKNTEDLMSTHLDYLVFEWLNCDYSLSDFPYVLLNCSTLEEFYRSCYKILIPQLIIRNQFEEIKSIASHIEIEERHLLAQCFPKILVNILPYFAYQNHRDTEFTQKSNTASRVYDMLTDENYLGKQLIDSLFHSSLPEIVVEVLMTLHEPINIQPEENSDLIAFTGDLDPAPNPPYFPSFIIQATLDYINRCYKTKSNGIVAILSKNPESFHKILFAVWKQVSGTKNNYKKHRMLMIYHFFVNLLLKEIKGGLGGAWAFVLRDVIYSMIHHISNRPNPLTGVSLRSFLLCCDLLNRVCHTAVQYCGDALASHLHVVVGTLIPIVGEQPETEEKVLGLLKYLVIDNQNNEYLYQAIKLLDPFPDHPHFKELRATQQKVKYSTGKFSLLQEINHFLSINISDSLFLTRLEGLNDLHKQLEDHKEQIMEFMKKFQEAVGSCLGEIGPINFSTIALQHSKNGSSSNACDLFEDRELHIEVRSAAAVCLKNILATKTGHTFSEMYKTKTDTMLKYLHPFRTSKKKNITGPPKRQNPQAKVACFTGLTLAK</sequence>
<dbReference type="PANTHER" id="PTHR37079:SF4">
    <property type="entry name" value="SERINE_THREONINE-PROTEIN KINASE ATM"/>
    <property type="match status" value="1"/>
</dbReference>
<dbReference type="GO" id="GO:0006974">
    <property type="term" value="P:DNA damage response"/>
    <property type="evidence" value="ECO:0007669"/>
    <property type="project" value="InterPro"/>
</dbReference>
<comment type="caution">
    <text evidence="2">The sequence shown here is derived from an EMBL/GenBank/DDBJ whole genome shotgun (WGS) entry which is preliminary data.</text>
</comment>
<dbReference type="InterPro" id="IPR016024">
    <property type="entry name" value="ARM-type_fold"/>
</dbReference>
<evidence type="ECO:0000259" key="1">
    <source>
        <dbReference type="SMART" id="SM01342"/>
    </source>
</evidence>
<dbReference type="OrthoDB" id="381190at2759"/>
<dbReference type="SMART" id="SM01342">
    <property type="entry name" value="TAN"/>
    <property type="match status" value="1"/>
</dbReference>
<evidence type="ECO:0000313" key="2">
    <source>
        <dbReference type="EMBL" id="ETE61104.1"/>
    </source>
</evidence>
<dbReference type="GO" id="GO:0004674">
    <property type="term" value="F:protein serine/threonine kinase activity"/>
    <property type="evidence" value="ECO:0007669"/>
    <property type="project" value="InterPro"/>
</dbReference>
<feature type="domain" description="Telomere-length maintenance and DNA damage repair" evidence="1">
    <location>
        <begin position="1"/>
        <end position="194"/>
    </location>
</feature>
<gene>
    <name evidence="2" type="primary">ATM</name>
    <name evidence="2" type="ORF">L345_13148</name>
</gene>
<dbReference type="PANTHER" id="PTHR37079">
    <property type="entry name" value="SERINE/THREONINE-PROTEIN KINASE ATM"/>
    <property type="match status" value="1"/>
</dbReference>
<dbReference type="Proteomes" id="UP000018936">
    <property type="component" value="Unassembled WGS sequence"/>
</dbReference>
<keyword evidence="2" id="KW-0808">Transferase</keyword>
<dbReference type="SUPFAM" id="SSF48371">
    <property type="entry name" value="ARM repeat"/>
    <property type="match status" value="1"/>
</dbReference>
<proteinExistence type="predicted"/>
<evidence type="ECO:0000313" key="3">
    <source>
        <dbReference type="Proteomes" id="UP000018936"/>
    </source>
</evidence>
<protein>
    <submittedName>
        <fullName evidence="2">Serine-protein kinase ATM</fullName>
    </submittedName>
</protein>
<dbReference type="Pfam" id="PF11640">
    <property type="entry name" value="TAN"/>
    <property type="match status" value="1"/>
</dbReference>
<dbReference type="InterPro" id="IPR021668">
    <property type="entry name" value="TAN"/>
</dbReference>
<accession>V8NFR4</accession>